<feature type="region of interest" description="Disordered" evidence="1">
    <location>
        <begin position="154"/>
        <end position="184"/>
    </location>
</feature>
<gene>
    <name evidence="3" type="ORF">A6F49_05800</name>
</gene>
<comment type="caution">
    <text evidence="3">The sequence shown here is derived from an EMBL/GenBank/DDBJ whole genome shotgun (WGS) entry which is preliminary data.</text>
</comment>
<keyword evidence="4" id="KW-1185">Reference proteome</keyword>
<evidence type="ECO:0000313" key="3">
    <source>
        <dbReference type="EMBL" id="OAV62671.1"/>
    </source>
</evidence>
<reference evidence="3 4" key="1">
    <citation type="submission" date="2016-04" db="EMBL/GenBank/DDBJ databases">
        <title>First whole genome shotgun sequence of the bacterium Enteractinococcus sp. strain UASWS1574.</title>
        <authorList>
            <person name="Crovadore J."/>
            <person name="Chablais R."/>
            <person name="Lefort F."/>
        </authorList>
    </citation>
    <scope>NUCLEOTIDE SEQUENCE [LARGE SCALE GENOMIC DNA]</scope>
    <source>
        <strain evidence="3 4">UASWS1574</strain>
    </source>
</reference>
<dbReference type="STRING" id="1837282.A6F49_05800"/>
<evidence type="ECO:0000256" key="1">
    <source>
        <dbReference type="SAM" id="MobiDB-lite"/>
    </source>
</evidence>
<evidence type="ECO:0000313" key="4">
    <source>
        <dbReference type="Proteomes" id="UP000078292"/>
    </source>
</evidence>
<accession>A0A1B7M269</accession>
<keyword evidence="2" id="KW-0732">Signal</keyword>
<evidence type="ECO:0000256" key="2">
    <source>
        <dbReference type="SAM" id="SignalP"/>
    </source>
</evidence>
<feature type="compositionally biased region" description="Basic and acidic residues" evidence="1">
    <location>
        <begin position="154"/>
        <end position="168"/>
    </location>
</feature>
<feature type="signal peptide" evidence="2">
    <location>
        <begin position="1"/>
        <end position="17"/>
    </location>
</feature>
<dbReference type="Proteomes" id="UP000078292">
    <property type="component" value="Unassembled WGS sequence"/>
</dbReference>
<organism evidence="3 4">
    <name type="scientific">Enteractinococcus helveticum</name>
    <dbReference type="NCBI Taxonomy" id="1837282"/>
    <lineage>
        <taxon>Bacteria</taxon>
        <taxon>Bacillati</taxon>
        <taxon>Actinomycetota</taxon>
        <taxon>Actinomycetes</taxon>
        <taxon>Micrococcales</taxon>
        <taxon>Micrococcaceae</taxon>
    </lineage>
</organism>
<proteinExistence type="predicted"/>
<name>A0A1B7M269_9MICC</name>
<evidence type="ECO:0008006" key="5">
    <source>
        <dbReference type="Google" id="ProtNLM"/>
    </source>
</evidence>
<feature type="chain" id="PRO_5039187593" description="Lipoprotein" evidence="2">
    <location>
        <begin position="18"/>
        <end position="184"/>
    </location>
</feature>
<dbReference type="EMBL" id="LXEY01000010">
    <property type="protein sequence ID" value="OAV62671.1"/>
    <property type="molecule type" value="Genomic_DNA"/>
</dbReference>
<sequence>MGAGMLTTLLLATGCTAASNQESVMDVIEQRDVVVSFVVDTTEQLTAGNWEANTGTASPQGCTLDNGEEGAAYTFKLWSPERSDDPAADAQKIVEYWESLGTSTRVVDHGGSPVVYGTGGPVLRASFSTDAAGETYRIGAIAKCAPGDAIELKREANEGRKDGERFPGDEYVPEENVDDVYRNQ</sequence>
<dbReference type="AlphaFoldDB" id="A0A1B7M269"/>
<protein>
    <recommendedName>
        <fullName evidence="5">Lipoprotein</fullName>
    </recommendedName>
</protein>